<accession>A0ABS6CM13</accession>
<dbReference type="RefSeq" id="WP_216344785.1">
    <property type="nucleotide sequence ID" value="NZ_JAHLEM010000358.1"/>
</dbReference>
<comment type="caution">
    <text evidence="2">The sequence shown here is derived from an EMBL/GenBank/DDBJ whole genome shotgun (WGS) entry which is preliminary data.</text>
</comment>
<dbReference type="InterPro" id="IPR020246">
    <property type="entry name" value="Uncharacterised_SCO3924"/>
</dbReference>
<reference evidence="2 3" key="1">
    <citation type="submission" date="2021-06" db="EMBL/GenBank/DDBJ databases">
        <authorList>
            <person name="Pan X."/>
        </authorList>
    </citation>
    <scope>NUCLEOTIDE SEQUENCE [LARGE SCALE GENOMIC DNA]</scope>
    <source>
        <strain evidence="2 3">4503</strain>
    </source>
</reference>
<gene>
    <name evidence="2" type="ORF">KN815_28585</name>
</gene>
<protein>
    <submittedName>
        <fullName evidence="2">DUF5326 family protein</fullName>
    </submittedName>
</protein>
<keyword evidence="3" id="KW-1185">Reference proteome</keyword>
<keyword evidence="1" id="KW-0472">Membrane</keyword>
<keyword evidence="1" id="KW-1133">Transmembrane helix</keyword>
<name>A0ABS6CM13_9ACTN</name>
<dbReference type="EMBL" id="JAHLEM010000358">
    <property type="protein sequence ID" value="MBU3867869.1"/>
    <property type="molecule type" value="Genomic_DNA"/>
</dbReference>
<proteinExistence type="predicted"/>
<evidence type="ECO:0000256" key="1">
    <source>
        <dbReference type="SAM" id="Phobius"/>
    </source>
</evidence>
<dbReference type="Pfam" id="PF17260">
    <property type="entry name" value="DUF5326"/>
    <property type="match status" value="1"/>
</dbReference>
<dbReference type="Proteomes" id="UP000720508">
    <property type="component" value="Unassembled WGS sequence"/>
</dbReference>
<evidence type="ECO:0000313" key="3">
    <source>
        <dbReference type="Proteomes" id="UP000720508"/>
    </source>
</evidence>
<organism evidence="2 3">
    <name type="scientific">Streptomyces niphimycinicus</name>
    <dbReference type="NCBI Taxonomy" id="2842201"/>
    <lineage>
        <taxon>Bacteria</taxon>
        <taxon>Bacillati</taxon>
        <taxon>Actinomycetota</taxon>
        <taxon>Actinomycetes</taxon>
        <taxon>Kitasatosporales</taxon>
        <taxon>Streptomycetaceae</taxon>
        <taxon>Streptomyces</taxon>
    </lineage>
</organism>
<keyword evidence="1" id="KW-0812">Transmembrane</keyword>
<feature type="transmembrane region" description="Helical" evidence="1">
    <location>
        <begin position="41"/>
        <end position="59"/>
    </location>
</feature>
<feature type="transmembrane region" description="Helical" evidence="1">
    <location>
        <begin position="12"/>
        <end position="35"/>
    </location>
</feature>
<evidence type="ECO:0000313" key="2">
    <source>
        <dbReference type="EMBL" id="MBU3867869.1"/>
    </source>
</evidence>
<sequence length="64" mass="7125">MTTKEIFRGLPWWVTWIAIPVLILAVFGGLIMSVIGFLVSFVFKALLLVALIAGLIYVVRKFTA</sequence>